<sequence>MTSENITARPPRADAAQLDALQDALSHTVDAHAGYEIMTEKAEPEFRSVPLKFRELHHQHADRLAAAMVALGGDPDRDGGLMSTVNKAVVSVRAFFDEIDDDVMDNIRDGEEHVLESLAKAEAALPAGRYRDEVATMRTELQALLEETARRG</sequence>
<evidence type="ECO:0000313" key="3">
    <source>
        <dbReference type="Proteomes" id="UP000253977"/>
    </source>
</evidence>
<proteinExistence type="predicted"/>
<dbReference type="Pfam" id="PF09537">
    <property type="entry name" value="DUF2383"/>
    <property type="match status" value="1"/>
</dbReference>
<dbReference type="InterPro" id="IPR019052">
    <property type="entry name" value="DUF2383"/>
</dbReference>
<protein>
    <submittedName>
        <fullName evidence="2">DUF2383 domain-containing protein</fullName>
    </submittedName>
</protein>
<dbReference type="OrthoDB" id="7857789at2"/>
<evidence type="ECO:0000313" key="2">
    <source>
        <dbReference type="EMBL" id="RDD67928.1"/>
    </source>
</evidence>
<dbReference type="SUPFAM" id="SSF47240">
    <property type="entry name" value="Ferritin-like"/>
    <property type="match status" value="1"/>
</dbReference>
<dbReference type="InterPro" id="IPR009078">
    <property type="entry name" value="Ferritin-like_SF"/>
</dbReference>
<comment type="caution">
    <text evidence="2">The sequence shown here is derived from an EMBL/GenBank/DDBJ whole genome shotgun (WGS) entry which is preliminary data.</text>
</comment>
<gene>
    <name evidence="2" type="ORF">DU478_00125</name>
</gene>
<dbReference type="RefSeq" id="WP_114508906.1">
    <property type="nucleotide sequence ID" value="NZ_QPMK01000001.1"/>
</dbReference>
<dbReference type="InterPro" id="IPR012347">
    <property type="entry name" value="Ferritin-like"/>
</dbReference>
<evidence type="ECO:0000259" key="1">
    <source>
        <dbReference type="Pfam" id="PF09537"/>
    </source>
</evidence>
<feature type="domain" description="DUF2383" evidence="1">
    <location>
        <begin position="18"/>
        <end position="121"/>
    </location>
</feature>
<accession>A0A369TRM4</accession>
<dbReference type="EMBL" id="QPMK01000001">
    <property type="protein sequence ID" value="RDD67928.1"/>
    <property type="molecule type" value="Genomic_DNA"/>
</dbReference>
<dbReference type="Proteomes" id="UP000253977">
    <property type="component" value="Unassembled WGS sequence"/>
</dbReference>
<dbReference type="Gene3D" id="1.20.1260.10">
    <property type="match status" value="1"/>
</dbReference>
<name>A0A369TRM4_9RHOB</name>
<reference evidence="2 3" key="1">
    <citation type="submission" date="2018-07" db="EMBL/GenBank/DDBJ databases">
        <title>Thalassococcus profundi sp. nov., a marine bacterium isolated from deep seawater of Okinawa Trough.</title>
        <authorList>
            <person name="Yu M."/>
        </authorList>
    </citation>
    <scope>NUCLEOTIDE SEQUENCE [LARGE SCALE GENOMIC DNA]</scope>
    <source>
        <strain evidence="2 3">WRAS1</strain>
    </source>
</reference>
<keyword evidence="3" id="KW-1185">Reference proteome</keyword>
<dbReference type="AlphaFoldDB" id="A0A369TRM4"/>
<organism evidence="2 3">
    <name type="scientific">Thalassococcus profundi</name>
    <dbReference type="NCBI Taxonomy" id="2282382"/>
    <lineage>
        <taxon>Bacteria</taxon>
        <taxon>Pseudomonadati</taxon>
        <taxon>Pseudomonadota</taxon>
        <taxon>Alphaproteobacteria</taxon>
        <taxon>Rhodobacterales</taxon>
        <taxon>Roseobacteraceae</taxon>
        <taxon>Thalassococcus</taxon>
    </lineage>
</organism>